<keyword evidence="1" id="KW-0378">Hydrolase</keyword>
<dbReference type="EMBL" id="MU266679">
    <property type="protein sequence ID" value="KAH7919244.1"/>
    <property type="molecule type" value="Genomic_DNA"/>
</dbReference>
<proteinExistence type="predicted"/>
<name>A0ACB8B145_9AGAM</name>
<accession>A0ACB8B145</accession>
<gene>
    <name evidence="1" type="ORF">BV22DRAFT_1041112</name>
</gene>
<sequence>MTIAQVAAFKGTFVHFPALGQLEVLKDYLLVVDDRGLISHIAAANSEASLQFLNESGISPTIIPNGSFALPTFCDLHLHAPQFLYQGTGLHLPLMQWLDEYAYRSEERVDADPVLARKVYKRLAERLVEAGTGAILLFGTIKKETNLILAEEMQNAGIRAFVGKLSMDVSSRPSYIESSVEDSLSSAQSFINECRGLVSQLPPHRRLVEPVITPRFVPTCSNELLVGLGALSEKESVRIQSHLAEAHEAVQWVKQDRGIDDFDIFQTSKLHTQKTIQAHCTFLNQKTLSGLATSGTAVAHCPLSNAYFSERPFPLREALSKGVKVGLGTDIAGGYSIDIMDSMRHAVSTSRMREGTRKLEPNSVLIRDKDDSTEFAETSLAIDWMEALHLATRAGAQALGLPQTGVFEVGATFDAQCIKLYDHESGLGVGALDFFDSPVGVGGEGGITLDILEKWWCMGDARNRVGMWIQGVKLI</sequence>
<protein>
    <submittedName>
        <fullName evidence="1">Metallo-dependent hydrolase</fullName>
    </submittedName>
</protein>
<evidence type="ECO:0000313" key="1">
    <source>
        <dbReference type="EMBL" id="KAH7919244.1"/>
    </source>
</evidence>
<organism evidence="1 2">
    <name type="scientific">Leucogyrophana mollusca</name>
    <dbReference type="NCBI Taxonomy" id="85980"/>
    <lineage>
        <taxon>Eukaryota</taxon>
        <taxon>Fungi</taxon>
        <taxon>Dikarya</taxon>
        <taxon>Basidiomycota</taxon>
        <taxon>Agaricomycotina</taxon>
        <taxon>Agaricomycetes</taxon>
        <taxon>Agaricomycetidae</taxon>
        <taxon>Boletales</taxon>
        <taxon>Boletales incertae sedis</taxon>
        <taxon>Leucogyrophana</taxon>
    </lineage>
</organism>
<reference evidence="1" key="1">
    <citation type="journal article" date="2021" name="New Phytol.">
        <title>Evolutionary innovations through gain and loss of genes in the ectomycorrhizal Boletales.</title>
        <authorList>
            <person name="Wu G."/>
            <person name="Miyauchi S."/>
            <person name="Morin E."/>
            <person name="Kuo A."/>
            <person name="Drula E."/>
            <person name="Varga T."/>
            <person name="Kohler A."/>
            <person name="Feng B."/>
            <person name="Cao Y."/>
            <person name="Lipzen A."/>
            <person name="Daum C."/>
            <person name="Hundley H."/>
            <person name="Pangilinan J."/>
            <person name="Johnson J."/>
            <person name="Barry K."/>
            <person name="LaButti K."/>
            <person name="Ng V."/>
            <person name="Ahrendt S."/>
            <person name="Min B."/>
            <person name="Choi I.G."/>
            <person name="Park H."/>
            <person name="Plett J.M."/>
            <person name="Magnuson J."/>
            <person name="Spatafora J.W."/>
            <person name="Nagy L.G."/>
            <person name="Henrissat B."/>
            <person name="Grigoriev I.V."/>
            <person name="Yang Z.L."/>
            <person name="Xu J."/>
            <person name="Martin F.M."/>
        </authorList>
    </citation>
    <scope>NUCLEOTIDE SEQUENCE</scope>
    <source>
        <strain evidence="1">KUC20120723A-06</strain>
    </source>
</reference>
<dbReference type="Proteomes" id="UP000790709">
    <property type="component" value="Unassembled WGS sequence"/>
</dbReference>
<keyword evidence="2" id="KW-1185">Reference proteome</keyword>
<comment type="caution">
    <text evidence="1">The sequence shown here is derived from an EMBL/GenBank/DDBJ whole genome shotgun (WGS) entry which is preliminary data.</text>
</comment>
<evidence type="ECO:0000313" key="2">
    <source>
        <dbReference type="Proteomes" id="UP000790709"/>
    </source>
</evidence>